<dbReference type="AlphaFoldDB" id="B7FPY2"/>
<name>B7FPY2_PHATC</name>
<dbReference type="InterPro" id="IPR004344">
    <property type="entry name" value="TTL/TTLL_fam"/>
</dbReference>
<dbReference type="eggNOG" id="KOG1549">
    <property type="taxonomic scope" value="Eukaryota"/>
</dbReference>
<dbReference type="SUPFAM" id="SSF53383">
    <property type="entry name" value="PLP-dependent transferases"/>
    <property type="match status" value="1"/>
</dbReference>
<feature type="compositionally biased region" description="Low complexity" evidence="1">
    <location>
        <begin position="10"/>
        <end position="21"/>
    </location>
</feature>
<dbReference type="KEGG" id="pti:PHATRDRAFT_42893"/>
<dbReference type="PaxDb" id="2850-Phatr42893"/>
<protein>
    <recommendedName>
        <fullName evidence="2">Aminotransferase class V domain-containing protein</fullName>
    </recommendedName>
</protein>
<feature type="domain" description="Aminotransferase class V" evidence="2">
    <location>
        <begin position="525"/>
        <end position="639"/>
    </location>
</feature>
<dbReference type="InterPro" id="IPR015424">
    <property type="entry name" value="PyrdxlP-dep_Trfase"/>
</dbReference>
<dbReference type="PROSITE" id="PS51221">
    <property type="entry name" value="TTL"/>
    <property type="match status" value="1"/>
</dbReference>
<dbReference type="EMBL" id="CM000605">
    <property type="protein sequence ID" value="EEC51253.1"/>
    <property type="molecule type" value="Genomic_DNA"/>
</dbReference>
<dbReference type="InterPro" id="IPR015421">
    <property type="entry name" value="PyrdxlP-dep_Trfase_major"/>
</dbReference>
<dbReference type="Pfam" id="PF03133">
    <property type="entry name" value="TTL"/>
    <property type="match status" value="1"/>
</dbReference>
<dbReference type="PANTHER" id="PTHR43586:SF21">
    <property type="entry name" value="PYRIDOXAL PHOSPHATE (PLP)-DEPENDENT ASPARTATE AMINOTRANSFERASE SUPERFAMILY"/>
    <property type="match status" value="1"/>
</dbReference>
<reference evidence="3 4" key="1">
    <citation type="journal article" date="2008" name="Nature">
        <title>The Phaeodactylum genome reveals the evolutionary history of diatom genomes.</title>
        <authorList>
            <person name="Bowler C."/>
            <person name="Allen A.E."/>
            <person name="Badger J.H."/>
            <person name="Grimwood J."/>
            <person name="Jabbari K."/>
            <person name="Kuo A."/>
            <person name="Maheswari U."/>
            <person name="Martens C."/>
            <person name="Maumus F."/>
            <person name="Otillar R.P."/>
            <person name="Rayko E."/>
            <person name="Salamov A."/>
            <person name="Vandepoele K."/>
            <person name="Beszteri B."/>
            <person name="Gruber A."/>
            <person name="Heijde M."/>
            <person name="Katinka M."/>
            <person name="Mock T."/>
            <person name="Valentin K."/>
            <person name="Verret F."/>
            <person name="Berges J.A."/>
            <person name="Brownlee C."/>
            <person name="Cadoret J.P."/>
            <person name="Chiovitti A."/>
            <person name="Choi C.J."/>
            <person name="Coesel S."/>
            <person name="De Martino A."/>
            <person name="Detter J.C."/>
            <person name="Durkin C."/>
            <person name="Falciatore A."/>
            <person name="Fournet J."/>
            <person name="Haruta M."/>
            <person name="Huysman M.J."/>
            <person name="Jenkins B.D."/>
            <person name="Jiroutova K."/>
            <person name="Jorgensen R.E."/>
            <person name="Joubert Y."/>
            <person name="Kaplan A."/>
            <person name="Kroger N."/>
            <person name="Kroth P.G."/>
            <person name="La Roche J."/>
            <person name="Lindquist E."/>
            <person name="Lommer M."/>
            <person name="Martin-Jezequel V."/>
            <person name="Lopez P.J."/>
            <person name="Lucas S."/>
            <person name="Mangogna M."/>
            <person name="McGinnis K."/>
            <person name="Medlin L.K."/>
            <person name="Montsant A."/>
            <person name="Oudot-Le Secq M.P."/>
            <person name="Napoli C."/>
            <person name="Obornik M."/>
            <person name="Parker M.S."/>
            <person name="Petit J.L."/>
            <person name="Porcel B.M."/>
            <person name="Poulsen N."/>
            <person name="Robison M."/>
            <person name="Rychlewski L."/>
            <person name="Rynearson T.A."/>
            <person name="Schmutz J."/>
            <person name="Shapiro H."/>
            <person name="Siaut M."/>
            <person name="Stanley M."/>
            <person name="Sussman M.R."/>
            <person name="Taylor A.R."/>
            <person name="Vardi A."/>
            <person name="von Dassow P."/>
            <person name="Vyverman W."/>
            <person name="Willis A."/>
            <person name="Wyrwicz L.S."/>
            <person name="Rokhsar D.S."/>
            <person name="Weissenbach J."/>
            <person name="Armbrust E.V."/>
            <person name="Green B.R."/>
            <person name="Van de Peer Y."/>
            <person name="Grigoriev I.V."/>
        </authorList>
    </citation>
    <scope>NUCLEOTIDE SEQUENCE [LARGE SCALE GENOMIC DNA]</scope>
    <source>
        <strain evidence="3 4">CCAP 1055/1</strain>
    </source>
</reference>
<keyword evidence="4" id="KW-1185">Reference proteome</keyword>
<dbReference type="Pfam" id="PF00266">
    <property type="entry name" value="Aminotran_5"/>
    <property type="match status" value="1"/>
</dbReference>
<dbReference type="OrthoDB" id="420046at2759"/>
<gene>
    <name evidence="3" type="ORF">PHATRDRAFT_42893</name>
</gene>
<dbReference type="GeneID" id="7196531"/>
<dbReference type="InterPro" id="IPR000192">
    <property type="entry name" value="Aminotrans_V_dom"/>
</dbReference>
<dbReference type="Gene3D" id="3.40.640.10">
    <property type="entry name" value="Type I PLP-dependent aspartate aminotransferase-like (Major domain)"/>
    <property type="match status" value="1"/>
</dbReference>
<evidence type="ECO:0000259" key="2">
    <source>
        <dbReference type="Pfam" id="PF00266"/>
    </source>
</evidence>
<evidence type="ECO:0000313" key="4">
    <source>
        <dbReference type="Proteomes" id="UP000000759"/>
    </source>
</evidence>
<evidence type="ECO:0000256" key="1">
    <source>
        <dbReference type="SAM" id="MobiDB-lite"/>
    </source>
</evidence>
<dbReference type="PANTHER" id="PTHR43586">
    <property type="entry name" value="CYSTEINE DESULFURASE"/>
    <property type="match status" value="1"/>
</dbReference>
<dbReference type="Gene3D" id="3.90.1150.10">
    <property type="entry name" value="Aspartate Aminotransferase, domain 1"/>
    <property type="match status" value="1"/>
</dbReference>
<dbReference type="InParanoid" id="B7FPY2"/>
<evidence type="ECO:0000313" key="3">
    <source>
        <dbReference type="EMBL" id="EEC51253.1"/>
    </source>
</evidence>
<dbReference type="InterPro" id="IPR015422">
    <property type="entry name" value="PyrdxlP-dep_Trfase_small"/>
</dbReference>
<dbReference type="STRING" id="556484.B7FPY2"/>
<reference evidence="4" key="2">
    <citation type="submission" date="2008-08" db="EMBL/GenBank/DDBJ databases">
        <authorList>
            <consortium name="Diatom Consortium"/>
            <person name="Grigoriev I."/>
            <person name="Grimwood J."/>
            <person name="Kuo A."/>
            <person name="Otillar R.P."/>
            <person name="Salamov A."/>
            <person name="Detter J.C."/>
            <person name="Lindquist E."/>
            <person name="Shapiro H."/>
            <person name="Lucas S."/>
            <person name="Glavina del Rio T."/>
            <person name="Pitluck S."/>
            <person name="Rokhsar D."/>
            <person name="Bowler C."/>
        </authorList>
    </citation>
    <scope>GENOME REANNOTATION</scope>
    <source>
        <strain evidence="4">CCAP 1055/1</strain>
    </source>
</reference>
<organism evidence="3 4">
    <name type="scientific">Phaeodactylum tricornutum (strain CCAP 1055/1)</name>
    <dbReference type="NCBI Taxonomy" id="556484"/>
    <lineage>
        <taxon>Eukaryota</taxon>
        <taxon>Sar</taxon>
        <taxon>Stramenopiles</taxon>
        <taxon>Ochrophyta</taxon>
        <taxon>Bacillariophyta</taxon>
        <taxon>Bacillariophyceae</taxon>
        <taxon>Bacillariophycidae</taxon>
        <taxon>Naviculales</taxon>
        <taxon>Phaeodactylaceae</taxon>
        <taxon>Phaeodactylum</taxon>
    </lineage>
</organism>
<accession>B7FPY2</accession>
<dbReference type="RefSeq" id="XP_002176790.1">
    <property type="nucleotide sequence ID" value="XM_002176754.1"/>
</dbReference>
<feature type="region of interest" description="Disordered" evidence="1">
    <location>
        <begin position="1"/>
        <end position="21"/>
    </location>
</feature>
<dbReference type="Proteomes" id="UP000000759">
    <property type="component" value="Chromosome 1"/>
</dbReference>
<sequence length="766" mass="84374">MAVPHDASEAQESSETLSTTTTTATASDVIYFSATGSAAHKRLIPLVPASWIDVSPYAPDGPSPSIRDRCRSRPSMLVCWENSPRNATKPYRDNLQCYSHLPNGTAILDCKWVLSRLLGNARPPDPPRLSQKQHQEEEEKNQNIDLAILETHCFRSASGFEDFARKVHLKRPSNSTSARMQRHSFRDLYPSVPAMTSVALLPPSCSNPNLWVVKDASANGAGGVWVVGAANAESFARDGPLIDTHRYVAQRYVWPPVLFQGRKCHVRVYALITADGKAYVHHRAFLHVANELFSTTAYENNGETAFEDAVHITNCCANSHNPEKFAGEICASFLASEWETLPCGQGVVPLADYFSSVRASVAALALRTAPYLQGGVGNHGFEYMGLDFLLSHSTSDDGNANDRPLAYLLEVNAPPSQDTATGLPHAEDLHDEVLRDLLSLWIIPYVTHVPSVPGGWQCVYETPLSFEEKDAPTPSEAAILNKIRWALYERKLLAQEEQFNSNLASDDFISRARQCFPYFANTSTVYFENAGGTQVPQPVIAHVSASLRHRNRATSGAKCKEVARQTLGTILGAGSKYDVFLGSNATSLLQSLATYFVHTKTLQAGDEIVISTENHRANIQPWVDVAIMIGVTVKWWTAVGTQQNSSDGRSSRHIRDLFILSQTIRTAFRSPMWPKRDLRSTSVVGYNATLPRKWHHLGYRRGAASINREFGPASIRSDTSSRATPITLAPSCRSPVVQGALGDWRSWYRNGITSTTSSHSPPDDLQ</sequence>
<dbReference type="Gene3D" id="3.30.470.20">
    <property type="entry name" value="ATP-grasp fold, B domain"/>
    <property type="match status" value="1"/>
</dbReference>
<proteinExistence type="predicted"/>